<keyword evidence="2" id="KW-1185">Reference proteome</keyword>
<evidence type="ECO:0000313" key="1">
    <source>
        <dbReference type="EMBL" id="KEK18923.1"/>
    </source>
</evidence>
<evidence type="ECO:0000313" key="2">
    <source>
        <dbReference type="Proteomes" id="UP000027822"/>
    </source>
</evidence>
<organism evidence="1 2">
    <name type="scientific">Bacillus manliponensis</name>
    <dbReference type="NCBI Taxonomy" id="574376"/>
    <lineage>
        <taxon>Bacteria</taxon>
        <taxon>Bacillati</taxon>
        <taxon>Bacillota</taxon>
        <taxon>Bacilli</taxon>
        <taxon>Bacillales</taxon>
        <taxon>Bacillaceae</taxon>
        <taxon>Bacillus</taxon>
        <taxon>Bacillus cereus group</taxon>
    </lineage>
</organism>
<dbReference type="Gene3D" id="2.40.128.80">
    <property type="entry name" value="Cathepsin C, exclusion domain"/>
    <property type="match status" value="1"/>
</dbReference>
<protein>
    <recommendedName>
        <fullName evidence="3">Lipoprotein</fullName>
    </recommendedName>
</protein>
<evidence type="ECO:0008006" key="3">
    <source>
        <dbReference type="Google" id="ProtNLM"/>
    </source>
</evidence>
<name>A0A073K9K7_9BACI</name>
<dbReference type="EMBL" id="JOTN01000010">
    <property type="protein sequence ID" value="KEK18923.1"/>
    <property type="molecule type" value="Genomic_DNA"/>
</dbReference>
<sequence length="131" mass="15428">MKDVRETKILKLFVTALCILLLSACEKEGIEGAWELSQSEQNECPTYYKFEIVVKEEDENQVVYQVVNMYTNEKKKENKYVGTYTQVNKEGLYLFNYGNDFTSEQWLEREGESLRVFFPDVNKQCTYKLSS</sequence>
<dbReference type="InterPro" id="IPR036496">
    <property type="entry name" value="CathepsinC_exc_dom_sf"/>
</dbReference>
<comment type="caution">
    <text evidence="1">The sequence shown here is derived from an EMBL/GenBank/DDBJ whole genome shotgun (WGS) entry which is preliminary data.</text>
</comment>
<dbReference type="AlphaFoldDB" id="A0A073K9K7"/>
<gene>
    <name evidence="1" type="ORF">BAMA_02280</name>
</gene>
<accession>A0A073K9K7</accession>
<dbReference type="PROSITE" id="PS51257">
    <property type="entry name" value="PROKAR_LIPOPROTEIN"/>
    <property type="match status" value="1"/>
</dbReference>
<dbReference type="Proteomes" id="UP000027822">
    <property type="component" value="Unassembled WGS sequence"/>
</dbReference>
<proteinExistence type="predicted"/>
<reference evidence="1 2" key="1">
    <citation type="submission" date="2014-06" db="EMBL/GenBank/DDBJ databases">
        <title>Draft genome sequence of Bacillus manliponensis JCM 15802 (MCCC 1A00708).</title>
        <authorList>
            <person name="Lai Q."/>
            <person name="Liu Y."/>
            <person name="Shao Z."/>
        </authorList>
    </citation>
    <scope>NUCLEOTIDE SEQUENCE [LARGE SCALE GENOMIC DNA]</scope>
    <source>
        <strain evidence="1 2">JCM 15802</strain>
    </source>
</reference>